<dbReference type="Proteomes" id="UP000251956">
    <property type="component" value="Unassembled WGS sequence"/>
</dbReference>
<dbReference type="CDD" id="cd03051">
    <property type="entry name" value="GST_N_GTT2_like"/>
    <property type="match status" value="1"/>
</dbReference>
<evidence type="ECO:0000259" key="2">
    <source>
        <dbReference type="PROSITE" id="PS50405"/>
    </source>
</evidence>
<dbReference type="CDD" id="cd03182">
    <property type="entry name" value="GST_C_GTT2_like"/>
    <property type="match status" value="1"/>
</dbReference>
<dbReference type="InterPro" id="IPR040079">
    <property type="entry name" value="Glutathione_S-Trfase"/>
</dbReference>
<dbReference type="PROSITE" id="PS50404">
    <property type="entry name" value="GST_NTER"/>
    <property type="match status" value="1"/>
</dbReference>
<dbReference type="InterPro" id="IPR036249">
    <property type="entry name" value="Thioredoxin-like_sf"/>
</dbReference>
<gene>
    <name evidence="3" type="ORF">DPM35_21545</name>
</gene>
<dbReference type="SFLD" id="SFLDS00019">
    <property type="entry name" value="Glutathione_Transferase_(cytos"/>
    <property type="match status" value="1"/>
</dbReference>
<accession>A0A330GN41</accession>
<dbReference type="PROSITE" id="PS50405">
    <property type="entry name" value="GST_CTER"/>
    <property type="match status" value="1"/>
</dbReference>
<dbReference type="EMBL" id="QMBQ01000006">
    <property type="protein sequence ID" value="RAZ74520.1"/>
    <property type="molecule type" value="Genomic_DNA"/>
</dbReference>
<evidence type="ECO:0000313" key="4">
    <source>
        <dbReference type="Proteomes" id="UP000251956"/>
    </source>
</evidence>
<protein>
    <submittedName>
        <fullName evidence="3">Glutathione S-transferase</fullName>
    </submittedName>
</protein>
<keyword evidence="3" id="KW-0808">Transferase</keyword>
<evidence type="ECO:0000259" key="1">
    <source>
        <dbReference type="PROSITE" id="PS50404"/>
    </source>
</evidence>
<dbReference type="SUPFAM" id="SSF52833">
    <property type="entry name" value="Thioredoxin-like"/>
    <property type="match status" value="1"/>
</dbReference>
<reference evidence="3 4" key="1">
    <citation type="submission" date="2018-07" db="EMBL/GenBank/DDBJ databases">
        <title>Diversity of Mesorhizobium strains in Brazil.</title>
        <authorList>
            <person name="Helene L.C.F."/>
            <person name="Dall'Agnol R."/>
            <person name="Delamuta J.R.M."/>
            <person name="Hungria M."/>
        </authorList>
    </citation>
    <scope>NUCLEOTIDE SEQUENCE [LARGE SCALE GENOMIC DNA]</scope>
    <source>
        <strain evidence="3 4">CNPSo 3140</strain>
    </source>
</reference>
<dbReference type="OrthoDB" id="5293590at2"/>
<dbReference type="Pfam" id="PF13409">
    <property type="entry name" value="GST_N_2"/>
    <property type="match status" value="1"/>
</dbReference>
<dbReference type="InterPro" id="IPR036282">
    <property type="entry name" value="Glutathione-S-Trfase_C_sf"/>
</dbReference>
<name>A0A330GN41_9HYPH</name>
<dbReference type="PANTHER" id="PTHR44051">
    <property type="entry name" value="GLUTATHIONE S-TRANSFERASE-RELATED"/>
    <property type="match status" value="1"/>
</dbReference>
<dbReference type="InterPro" id="IPR004045">
    <property type="entry name" value="Glutathione_S-Trfase_N"/>
</dbReference>
<dbReference type="AlphaFoldDB" id="A0A330GN41"/>
<dbReference type="Gene3D" id="1.20.1050.10">
    <property type="match status" value="1"/>
</dbReference>
<proteinExistence type="predicted"/>
<dbReference type="PANTHER" id="PTHR44051:SF8">
    <property type="entry name" value="GLUTATHIONE S-TRANSFERASE GSTA"/>
    <property type="match status" value="1"/>
</dbReference>
<comment type="caution">
    <text evidence="3">The sequence shown here is derived from an EMBL/GenBank/DDBJ whole genome shotgun (WGS) entry which is preliminary data.</text>
</comment>
<feature type="domain" description="GST N-terminal" evidence="1">
    <location>
        <begin position="1"/>
        <end position="81"/>
    </location>
</feature>
<dbReference type="Pfam" id="PF00043">
    <property type="entry name" value="GST_C"/>
    <property type="match status" value="1"/>
</dbReference>
<feature type="domain" description="GST C-terminal" evidence="2">
    <location>
        <begin position="86"/>
        <end position="203"/>
    </location>
</feature>
<keyword evidence="4" id="KW-1185">Reference proteome</keyword>
<dbReference type="Gene3D" id="3.40.30.10">
    <property type="entry name" value="Glutaredoxin"/>
    <property type="match status" value="1"/>
</dbReference>
<dbReference type="GO" id="GO:0016740">
    <property type="term" value="F:transferase activity"/>
    <property type="evidence" value="ECO:0007669"/>
    <property type="project" value="UniProtKB-KW"/>
</dbReference>
<dbReference type="SUPFAM" id="SSF47616">
    <property type="entry name" value="GST C-terminal domain-like"/>
    <property type="match status" value="1"/>
</dbReference>
<dbReference type="InterPro" id="IPR010987">
    <property type="entry name" value="Glutathione-S-Trfase_C-like"/>
</dbReference>
<dbReference type="InterPro" id="IPR004046">
    <property type="entry name" value="GST_C"/>
</dbReference>
<evidence type="ECO:0000313" key="3">
    <source>
        <dbReference type="EMBL" id="RAZ74520.1"/>
    </source>
</evidence>
<dbReference type="InterPro" id="IPR034346">
    <property type="entry name" value="Gtt2-like_C"/>
</dbReference>
<dbReference type="InterPro" id="IPR034345">
    <property type="entry name" value="Gtt2-like_N"/>
</dbReference>
<dbReference type="RefSeq" id="WP_112129441.1">
    <property type="nucleotide sequence ID" value="NZ_QMBQ01000006.1"/>
</dbReference>
<organism evidence="3 4">
    <name type="scientific">Mesorhizobium atlanticum</name>
    <dbReference type="NCBI Taxonomy" id="2233532"/>
    <lineage>
        <taxon>Bacteria</taxon>
        <taxon>Pseudomonadati</taxon>
        <taxon>Pseudomonadota</taxon>
        <taxon>Alphaproteobacteria</taxon>
        <taxon>Hyphomicrobiales</taxon>
        <taxon>Phyllobacteriaceae</taxon>
        <taxon>Mesorhizobium</taxon>
    </lineage>
</organism>
<sequence>MKLFDGGRAPNPRRVRVFLAEKGLTVPLVPVDMGALEHRGEEVAQRNPLRRLPVLELDDGTIITESIAICRYFEELHPEPALFGKGALGKAKVEMWQRRLELNLMVSVAAAFRHIHPAMKEWEVPQIPEWGEANKPKAIEFLRLFDKELAEREFAAGDAYSVADITGMIAIDFMKPARIKVPEECTNVLRWYGALTSRPSAKA</sequence>
<dbReference type="SFLD" id="SFLDG00358">
    <property type="entry name" value="Main_(cytGST)"/>
    <property type="match status" value="1"/>
</dbReference>